<dbReference type="InterPro" id="IPR011010">
    <property type="entry name" value="DNA_brk_join_enz"/>
</dbReference>
<evidence type="ECO:0000313" key="3">
    <source>
        <dbReference type="EMBL" id="AFZ11594.1"/>
    </source>
</evidence>
<dbReference type="EMBL" id="CP003620">
    <property type="protein sequence ID" value="AFZ11594.1"/>
    <property type="molecule type" value="Genomic_DNA"/>
</dbReference>
<name>K9VVL7_9CYAN</name>
<reference evidence="3 4" key="1">
    <citation type="submission" date="2012-06" db="EMBL/GenBank/DDBJ databases">
        <title>Finished chromosome of genome of Crinalium epipsammum PCC 9333.</title>
        <authorList>
            <consortium name="US DOE Joint Genome Institute"/>
            <person name="Gugger M."/>
            <person name="Coursin T."/>
            <person name="Rippka R."/>
            <person name="Tandeau De Marsac N."/>
            <person name="Huntemann M."/>
            <person name="Wei C.-L."/>
            <person name="Han J."/>
            <person name="Detter J.C."/>
            <person name="Han C."/>
            <person name="Tapia R."/>
            <person name="Davenport K."/>
            <person name="Daligault H."/>
            <person name="Erkkila T."/>
            <person name="Gu W."/>
            <person name="Munk A.C.C."/>
            <person name="Teshima H."/>
            <person name="Xu Y."/>
            <person name="Chain P."/>
            <person name="Chen A."/>
            <person name="Krypides N."/>
            <person name="Mavromatis K."/>
            <person name="Markowitz V."/>
            <person name="Szeto E."/>
            <person name="Ivanova N."/>
            <person name="Mikhailova N."/>
            <person name="Ovchinnikova G."/>
            <person name="Pagani I."/>
            <person name="Pati A."/>
            <person name="Goodwin L."/>
            <person name="Peters L."/>
            <person name="Pitluck S."/>
            <person name="Woyke T."/>
            <person name="Kerfeld C."/>
        </authorList>
    </citation>
    <scope>NUCLEOTIDE SEQUENCE [LARGE SCALE GENOMIC DNA]</scope>
    <source>
        <strain evidence="3 4">PCC 9333</strain>
    </source>
</reference>
<dbReference type="Proteomes" id="UP000010472">
    <property type="component" value="Chromosome"/>
</dbReference>
<dbReference type="RefSeq" id="WP_015201728.1">
    <property type="nucleotide sequence ID" value="NC_019753.1"/>
</dbReference>
<dbReference type="HOGENOM" id="CLU_051798_0_0_3"/>
<feature type="domain" description="Tyr recombinase" evidence="2">
    <location>
        <begin position="200"/>
        <end position="359"/>
    </location>
</feature>
<dbReference type="Gene3D" id="1.10.443.10">
    <property type="entry name" value="Intergrase catalytic core"/>
    <property type="match status" value="1"/>
</dbReference>
<organism evidence="3 4">
    <name type="scientific">Crinalium epipsammum PCC 9333</name>
    <dbReference type="NCBI Taxonomy" id="1173022"/>
    <lineage>
        <taxon>Bacteria</taxon>
        <taxon>Bacillati</taxon>
        <taxon>Cyanobacteriota</taxon>
        <taxon>Cyanophyceae</taxon>
        <taxon>Gomontiellales</taxon>
        <taxon>Gomontiellaceae</taxon>
        <taxon>Crinalium</taxon>
    </lineage>
</organism>
<dbReference type="eggNOG" id="COG0582">
    <property type="taxonomic scope" value="Bacteria"/>
</dbReference>
<sequence length="375" mass="42697">MEANKFGTQLQQVNSRLKVGQMGVTILSKGNRLYLRGTLPPRPGANKSQPHQQEIALGISATSEGVRSAEKEARKVGGLLASGEFSWLPYIRQKIQQPQVQTTADWVAALETDYFMRRAKNPKSLSTWQTNYLEVYQRLPLEKFLTPDVMMQVIKGTQPDTRMRQKTCLALDILAKFAGVEFDAKRFSGNYSPTKVSKRVLPSDQTIASVYATISNPAWRWCFGMLATYGLRPHEVFHLDVADFQRGSGVLHVLDGKTGARKIWPLHPEWVEQWCLFDIKVPACTGRNNKELGQRVSQYFRRQEVPFCPYDLRHAWAVRSMAYGLEVSLAAKQMGHSVAVHIQTYHAWLDDQHQHQAFERIMARANRPLPPILTY</sequence>
<proteinExistence type="predicted"/>
<dbReference type="SUPFAM" id="SSF56349">
    <property type="entry name" value="DNA breaking-rejoining enzymes"/>
    <property type="match status" value="1"/>
</dbReference>
<evidence type="ECO:0000259" key="2">
    <source>
        <dbReference type="PROSITE" id="PS51898"/>
    </source>
</evidence>
<evidence type="ECO:0000256" key="1">
    <source>
        <dbReference type="ARBA" id="ARBA00023172"/>
    </source>
</evidence>
<keyword evidence="4" id="KW-1185">Reference proteome</keyword>
<gene>
    <name evidence="3" type="ORF">Cri9333_0652</name>
</gene>
<dbReference type="PATRIC" id="fig|1173022.3.peg.721"/>
<dbReference type="GO" id="GO:0003677">
    <property type="term" value="F:DNA binding"/>
    <property type="evidence" value="ECO:0007669"/>
    <property type="project" value="InterPro"/>
</dbReference>
<accession>K9VVL7</accession>
<evidence type="ECO:0000313" key="4">
    <source>
        <dbReference type="Proteomes" id="UP000010472"/>
    </source>
</evidence>
<protein>
    <submittedName>
        <fullName evidence="3">Integrase family protein</fullName>
    </submittedName>
</protein>
<keyword evidence="1" id="KW-0233">DNA recombination</keyword>
<dbReference type="CDD" id="cd00796">
    <property type="entry name" value="INT_Rci_Hp1_C"/>
    <property type="match status" value="1"/>
</dbReference>
<dbReference type="InterPro" id="IPR002104">
    <property type="entry name" value="Integrase_catalytic"/>
</dbReference>
<dbReference type="PROSITE" id="PS51898">
    <property type="entry name" value="TYR_RECOMBINASE"/>
    <property type="match status" value="1"/>
</dbReference>
<dbReference type="KEGG" id="cep:Cri9333_0652"/>
<dbReference type="GO" id="GO:0006310">
    <property type="term" value="P:DNA recombination"/>
    <property type="evidence" value="ECO:0007669"/>
    <property type="project" value="UniProtKB-KW"/>
</dbReference>
<dbReference type="STRING" id="1173022.Cri9333_0652"/>
<dbReference type="GO" id="GO:0015074">
    <property type="term" value="P:DNA integration"/>
    <property type="evidence" value="ECO:0007669"/>
    <property type="project" value="InterPro"/>
</dbReference>
<dbReference type="AlphaFoldDB" id="K9VVL7"/>
<dbReference type="InterPro" id="IPR013762">
    <property type="entry name" value="Integrase-like_cat_sf"/>
</dbReference>